<dbReference type="GeneID" id="81370645"/>
<evidence type="ECO:0008006" key="4">
    <source>
        <dbReference type="Google" id="ProtNLM"/>
    </source>
</evidence>
<dbReference type="RefSeq" id="XP_056487216.1">
    <property type="nucleotide sequence ID" value="XM_056631665.1"/>
</dbReference>
<dbReference type="GO" id="GO:0016491">
    <property type="term" value="F:oxidoreductase activity"/>
    <property type="evidence" value="ECO:0007669"/>
    <property type="project" value="InterPro"/>
</dbReference>
<keyword evidence="1" id="KW-0812">Transmembrane</keyword>
<dbReference type="AlphaFoldDB" id="A0A9X0B834"/>
<dbReference type="PANTHER" id="PTHR36124">
    <property type="match status" value="1"/>
</dbReference>
<comment type="caution">
    <text evidence="2">The sequence shown here is derived from an EMBL/GenBank/DDBJ whole genome shotgun (WGS) entry which is preliminary data.</text>
</comment>
<dbReference type="Proteomes" id="UP001147747">
    <property type="component" value="Unassembled WGS sequence"/>
</dbReference>
<name>A0A9X0B834_9EURO</name>
<sequence>MDNNTFLVVQPVTNIARAILDSSPRQWIPYALPLLLGYPLIARVLRYRRLRQLHRDYPYKTRADMAKMTDDHAFQIQKTVAQLEFPFIFIKSLQFALFRTYGIPTISRLLTKTSQFSDPETSLKRYTDTSALVQEMVGNNPTSQRAYISLARTRFLHSGYRASGKILEDDMLYTLALFALEPIRFINTYEWRTLSDLERCAIGTFWKSAGDALDISYSALPSGATGFQDGLQWLEEISAWSAAYEERSMVPDQKNRETADQTTAVIVYMLPKILHPVGLQFVSFMMDDRLRKAMLYDAPTPFFSALFSSALTIRKLALRYLILPRPYFLRYASFTEEPDQNGRFYLTKWEAAPYYVKPTFWNRWGPEAWLTWALGHPVPGDQGDKYYPSGYDIQDVGPKYFEGKGRKQLDEAMAEMKEFRTGKCPFH</sequence>
<accession>A0A9X0B834</accession>
<keyword evidence="1" id="KW-1133">Transmembrane helix</keyword>
<gene>
    <name evidence="2" type="ORF">N7509_007028</name>
</gene>
<keyword evidence="1" id="KW-0472">Membrane</keyword>
<dbReference type="EMBL" id="JAPZBU010000008">
    <property type="protein sequence ID" value="KAJ5391538.1"/>
    <property type="molecule type" value="Genomic_DNA"/>
</dbReference>
<evidence type="ECO:0000313" key="3">
    <source>
        <dbReference type="Proteomes" id="UP001147747"/>
    </source>
</evidence>
<organism evidence="2 3">
    <name type="scientific">Penicillium cosmopolitanum</name>
    <dbReference type="NCBI Taxonomy" id="1131564"/>
    <lineage>
        <taxon>Eukaryota</taxon>
        <taxon>Fungi</taxon>
        <taxon>Dikarya</taxon>
        <taxon>Ascomycota</taxon>
        <taxon>Pezizomycotina</taxon>
        <taxon>Eurotiomycetes</taxon>
        <taxon>Eurotiomycetidae</taxon>
        <taxon>Eurotiales</taxon>
        <taxon>Aspergillaceae</taxon>
        <taxon>Penicillium</taxon>
    </lineage>
</organism>
<proteinExistence type="predicted"/>
<protein>
    <recommendedName>
        <fullName evidence="4">ER-bound oxygenase mpaB/mpaB'/Rubber oxygenase catalytic domain-containing protein</fullName>
    </recommendedName>
</protein>
<reference evidence="2" key="2">
    <citation type="journal article" date="2023" name="IMA Fungus">
        <title>Comparative genomic study of the Penicillium genus elucidates a diverse pangenome and 15 lateral gene transfer events.</title>
        <authorList>
            <person name="Petersen C."/>
            <person name="Sorensen T."/>
            <person name="Nielsen M.R."/>
            <person name="Sondergaard T.E."/>
            <person name="Sorensen J.L."/>
            <person name="Fitzpatrick D.A."/>
            <person name="Frisvad J.C."/>
            <person name="Nielsen K.L."/>
        </authorList>
    </citation>
    <scope>NUCLEOTIDE SEQUENCE</scope>
    <source>
        <strain evidence="2">IBT 29677</strain>
    </source>
</reference>
<evidence type="ECO:0000313" key="2">
    <source>
        <dbReference type="EMBL" id="KAJ5391538.1"/>
    </source>
</evidence>
<dbReference type="InterPro" id="IPR046366">
    <property type="entry name" value="MPAB"/>
</dbReference>
<reference evidence="2" key="1">
    <citation type="submission" date="2022-12" db="EMBL/GenBank/DDBJ databases">
        <authorList>
            <person name="Petersen C."/>
        </authorList>
    </citation>
    <scope>NUCLEOTIDE SEQUENCE</scope>
    <source>
        <strain evidence="2">IBT 29677</strain>
    </source>
</reference>
<feature type="transmembrane region" description="Helical" evidence="1">
    <location>
        <begin position="302"/>
        <end position="322"/>
    </location>
</feature>
<dbReference type="OrthoDB" id="545169at2759"/>
<dbReference type="PANTHER" id="PTHR36124:SF6">
    <property type="entry name" value="ER-BOUND OXYGENASE MPAB_MPAB'_RUBBER OXYGENASE CATALYTIC DOMAIN-CONTAINING PROTEIN"/>
    <property type="match status" value="1"/>
</dbReference>
<evidence type="ECO:0000256" key="1">
    <source>
        <dbReference type="SAM" id="Phobius"/>
    </source>
</evidence>
<feature type="transmembrane region" description="Helical" evidence="1">
    <location>
        <begin position="263"/>
        <end position="282"/>
    </location>
</feature>
<feature type="transmembrane region" description="Helical" evidence="1">
    <location>
        <begin position="27"/>
        <end position="45"/>
    </location>
</feature>
<keyword evidence="3" id="KW-1185">Reference proteome</keyword>